<dbReference type="Proteomes" id="UP000682005">
    <property type="component" value="Chromosome 2"/>
</dbReference>
<gene>
    <name evidence="1" type="ORF">J5A51_02550</name>
</gene>
<accession>A0ABX7XYL5</accession>
<keyword evidence="2" id="KW-1185">Reference proteome</keyword>
<dbReference type="EMBL" id="CP072369">
    <property type="protein sequence ID" value="QUB86162.1"/>
    <property type="molecule type" value="Genomic_DNA"/>
</dbReference>
<dbReference type="SUPFAM" id="SSF69279">
    <property type="entry name" value="Phage tail proteins"/>
    <property type="match status" value="1"/>
</dbReference>
<proteinExistence type="predicted"/>
<sequence length="138" mass="15347">MAFPDIRFTVTIGDTAIPTFKSFRLEQRIGDHHYFELVLDLETGSSRFSHDMGGSSDWLSEPLTVRTDGSTSFLGVVTNVHMHREDSEFGHLVVSGYSATYRLETAPGNFSWTGKKIGEIVSRLCDDANGRVTGQCRL</sequence>
<reference evidence="1 2" key="1">
    <citation type="submission" date="2021-03" db="EMBL/GenBank/DDBJ databases">
        <title>Human Oral Microbial Genomes.</title>
        <authorList>
            <person name="Johnston C.D."/>
            <person name="Chen T."/>
            <person name="Dewhirst F.E."/>
        </authorList>
    </citation>
    <scope>NUCLEOTIDE SEQUENCE [LARGE SCALE GENOMIC DNA]</scope>
    <source>
        <strain evidence="1 2">W1435</strain>
    </source>
</reference>
<organism evidence="1 2">
    <name type="scientific">Prevotella fusca JCM 17724</name>
    <dbReference type="NCBI Taxonomy" id="1236517"/>
    <lineage>
        <taxon>Bacteria</taxon>
        <taxon>Pseudomonadati</taxon>
        <taxon>Bacteroidota</taxon>
        <taxon>Bacteroidia</taxon>
        <taxon>Bacteroidales</taxon>
        <taxon>Prevotellaceae</taxon>
        <taxon>Prevotella</taxon>
    </lineage>
</organism>
<protein>
    <submittedName>
        <fullName evidence="1">Uncharacterized protein</fullName>
    </submittedName>
</protein>
<evidence type="ECO:0000313" key="2">
    <source>
        <dbReference type="Proteomes" id="UP000682005"/>
    </source>
</evidence>
<evidence type="ECO:0000313" key="1">
    <source>
        <dbReference type="EMBL" id="QUB86162.1"/>
    </source>
</evidence>
<name>A0ABX7XYL5_9BACT</name>
<dbReference type="RefSeq" id="WP_211811420.1">
    <property type="nucleotide sequence ID" value="NZ_CP072369.1"/>
</dbReference>